<name>A0A017HJQ2_9RHOB</name>
<dbReference type="CDD" id="cd06225">
    <property type="entry name" value="HAMP"/>
    <property type="match status" value="1"/>
</dbReference>
<dbReference type="InterPro" id="IPR003660">
    <property type="entry name" value="HAMP_dom"/>
</dbReference>
<keyword evidence="4" id="KW-0812">Transmembrane</keyword>
<evidence type="ECO:0000259" key="5">
    <source>
        <dbReference type="PROSITE" id="PS50111"/>
    </source>
</evidence>
<dbReference type="GO" id="GO:0006935">
    <property type="term" value="P:chemotaxis"/>
    <property type="evidence" value="ECO:0007669"/>
    <property type="project" value="UniProtKB-KW"/>
</dbReference>
<evidence type="ECO:0000313" key="7">
    <source>
        <dbReference type="EMBL" id="EYD74530.1"/>
    </source>
</evidence>
<dbReference type="Pfam" id="PF00672">
    <property type="entry name" value="HAMP"/>
    <property type="match status" value="1"/>
</dbReference>
<dbReference type="SMART" id="SM00283">
    <property type="entry name" value="MA"/>
    <property type="match status" value="1"/>
</dbReference>
<dbReference type="HOGENOM" id="CLU_000445_107_12_5"/>
<evidence type="ECO:0000256" key="2">
    <source>
        <dbReference type="ARBA" id="ARBA00029447"/>
    </source>
</evidence>
<dbReference type="PANTHER" id="PTHR43531:SF11">
    <property type="entry name" value="METHYL-ACCEPTING CHEMOTAXIS PROTEIN 3"/>
    <property type="match status" value="1"/>
</dbReference>
<dbReference type="GO" id="GO:0007165">
    <property type="term" value="P:signal transduction"/>
    <property type="evidence" value="ECO:0007669"/>
    <property type="project" value="UniProtKB-KW"/>
</dbReference>
<dbReference type="AlphaFoldDB" id="A0A017HJQ2"/>
<dbReference type="Gene3D" id="3.30.450.20">
    <property type="entry name" value="PAS domain"/>
    <property type="match status" value="2"/>
</dbReference>
<dbReference type="EMBL" id="AOSK01000111">
    <property type="protein sequence ID" value="EYD74530.1"/>
    <property type="molecule type" value="Genomic_DNA"/>
</dbReference>
<protein>
    <submittedName>
        <fullName evidence="7">Methyl-accepting chemotaxis sensory transducer</fullName>
    </submittedName>
</protein>
<dbReference type="PROSITE" id="PS50885">
    <property type="entry name" value="HAMP"/>
    <property type="match status" value="1"/>
</dbReference>
<reference evidence="7 8" key="1">
    <citation type="submission" date="2013-02" db="EMBL/GenBank/DDBJ databases">
        <authorList>
            <person name="Fiebig A."/>
            <person name="Goeker M."/>
            <person name="Klenk H.-P.P."/>
        </authorList>
    </citation>
    <scope>NUCLEOTIDE SEQUENCE [LARGE SCALE GENOMIC DNA]</scope>
    <source>
        <strain evidence="7 8">DSM 19309</strain>
    </source>
</reference>
<evidence type="ECO:0000256" key="3">
    <source>
        <dbReference type="PROSITE-ProRule" id="PRU00284"/>
    </source>
</evidence>
<dbReference type="PROSITE" id="PS50111">
    <property type="entry name" value="CHEMOTAXIS_TRANSDUC_2"/>
    <property type="match status" value="1"/>
</dbReference>
<evidence type="ECO:0000256" key="1">
    <source>
        <dbReference type="ARBA" id="ARBA00022500"/>
    </source>
</evidence>
<dbReference type="InterPro" id="IPR004089">
    <property type="entry name" value="MCPsignal_dom"/>
</dbReference>
<dbReference type="InterPro" id="IPR051310">
    <property type="entry name" value="MCP_chemotaxis"/>
</dbReference>
<dbReference type="Pfam" id="PF00015">
    <property type="entry name" value="MCPsignal"/>
    <property type="match status" value="1"/>
</dbReference>
<keyword evidence="4" id="KW-0472">Membrane</keyword>
<dbReference type="PANTHER" id="PTHR43531">
    <property type="entry name" value="PROTEIN ICFG"/>
    <property type="match status" value="1"/>
</dbReference>
<gene>
    <name evidence="7" type="ORF">Rumeso_03826</name>
</gene>
<keyword evidence="3" id="KW-0807">Transducer</keyword>
<evidence type="ECO:0000256" key="4">
    <source>
        <dbReference type="SAM" id="Phobius"/>
    </source>
</evidence>
<dbReference type="Pfam" id="PF22673">
    <property type="entry name" value="MCP-like_PDC_1"/>
    <property type="match status" value="1"/>
</dbReference>
<dbReference type="Proteomes" id="UP000019666">
    <property type="component" value="Unassembled WGS sequence"/>
</dbReference>
<dbReference type="RefSeq" id="WP_051521488.1">
    <property type="nucleotide sequence ID" value="NZ_KK088604.1"/>
</dbReference>
<comment type="caution">
    <text evidence="7">The sequence shown here is derived from an EMBL/GenBank/DDBJ whole genome shotgun (WGS) entry which is preliminary data.</text>
</comment>
<feature type="domain" description="HAMP" evidence="6">
    <location>
        <begin position="343"/>
        <end position="395"/>
    </location>
</feature>
<proteinExistence type="inferred from homology"/>
<comment type="similarity">
    <text evidence="2">Belongs to the methyl-accepting chemotaxis (MCP) protein family.</text>
</comment>
<keyword evidence="1" id="KW-0145">Chemotaxis</keyword>
<dbReference type="Gene3D" id="1.10.287.950">
    <property type="entry name" value="Methyl-accepting chemotaxis protein"/>
    <property type="match status" value="1"/>
</dbReference>
<keyword evidence="4" id="KW-1133">Transmembrane helix</keyword>
<dbReference type="STRING" id="442562.Rumeso_03826"/>
<dbReference type="GO" id="GO:0005886">
    <property type="term" value="C:plasma membrane"/>
    <property type="evidence" value="ECO:0007669"/>
    <property type="project" value="TreeGrafter"/>
</dbReference>
<dbReference type="CDD" id="cd12913">
    <property type="entry name" value="PDC1_MCP_like"/>
    <property type="match status" value="1"/>
</dbReference>
<dbReference type="GO" id="GO:0004888">
    <property type="term" value="F:transmembrane signaling receptor activity"/>
    <property type="evidence" value="ECO:0007669"/>
    <property type="project" value="InterPro"/>
</dbReference>
<feature type="domain" description="Methyl-accepting transducer" evidence="5">
    <location>
        <begin position="400"/>
        <end position="615"/>
    </location>
</feature>
<dbReference type="InterPro" id="IPR004090">
    <property type="entry name" value="Chemotax_Me-accpt_rcpt"/>
</dbReference>
<keyword evidence="8" id="KW-1185">Reference proteome</keyword>
<feature type="transmembrane region" description="Helical" evidence="4">
    <location>
        <begin position="322"/>
        <end position="345"/>
    </location>
</feature>
<dbReference type="PRINTS" id="PR00260">
    <property type="entry name" value="CHEMTRNSDUCR"/>
</dbReference>
<accession>A0A017HJQ2</accession>
<evidence type="ECO:0000259" key="6">
    <source>
        <dbReference type="PROSITE" id="PS50885"/>
    </source>
</evidence>
<organism evidence="7 8">
    <name type="scientific">Rubellimicrobium mesophilum DSM 19309</name>
    <dbReference type="NCBI Taxonomy" id="442562"/>
    <lineage>
        <taxon>Bacteria</taxon>
        <taxon>Pseudomonadati</taxon>
        <taxon>Pseudomonadota</taxon>
        <taxon>Alphaproteobacteria</taxon>
        <taxon>Rhodobacterales</taxon>
        <taxon>Roseobacteraceae</taxon>
        <taxon>Rubellimicrobium</taxon>
    </lineage>
</organism>
<evidence type="ECO:0000313" key="8">
    <source>
        <dbReference type="Proteomes" id="UP000019666"/>
    </source>
</evidence>
<feature type="transmembrane region" description="Helical" evidence="4">
    <location>
        <begin position="12"/>
        <end position="38"/>
    </location>
</feature>
<dbReference type="SMART" id="SM00304">
    <property type="entry name" value="HAMP"/>
    <property type="match status" value="1"/>
</dbReference>
<feature type="transmembrane region" description="Helical" evidence="4">
    <location>
        <begin position="58"/>
        <end position="78"/>
    </location>
</feature>
<sequence length="674" mass="69676">MSLIRPRSLKTKIMLCIGGGLALMLVPCIAFLVVQARWEAFEGADQVMRAEAGRASRIISLGLLEIAGATQGAAVLLGREHERGSLSREDVLDGLRAELEGYPELTGTWFIEEPGAFDGRQEEVRGNESLGANENGIFAPYWTRGRAGTLDFATFKENYEAEWYRLAADRGAGAITDPYVKQTTGAGLLISSIAYPVRSGGKLMGLVGMDLNLGALSDDLAAVTPFGTGTTMLLSGKGNWLAHPDAAMRTQPYGEGEGAAELAKAIGSGETQVAHLSGPSGEPHLRMFEPFAVPELGVTWVMVVDVPEASITGPVNAKGLRVALAGLGILVVALGLVAATARWMIARPLSRAVTLAQAIGAGDMTRRLEVRSHDEVGDLLRAMNAMGVKLSDVVGSVLGSTGRLAEGSAEMAATAGQLNRGATEQAAATEEASASVEEMTATIAQAAHGAAEAGAMAARSARNAREVEETTAGAMRAMRTVAEQILVIQEIARQTDLLALNAAVEAARAGEHGRGFAVVASEVRKLAERSQTAAGQISALSGQTLAAADQAGQRLGALIPEVERTASLMAQIASANRELATGAAQVNQAIQQLNAATQENTAASGQVSATAATLSGQAEALRAAVAFFQVDRTDPAAPPAPAPRVREAGNGLDLGMSAGEGGPVVPLTRIGRAA</sequence>
<dbReference type="SUPFAM" id="SSF58104">
    <property type="entry name" value="Methyl-accepting chemotaxis protein (MCP) signaling domain"/>
    <property type="match status" value="1"/>
</dbReference>